<evidence type="ECO:0000313" key="1">
    <source>
        <dbReference type="EMBL" id="JAH16701.1"/>
    </source>
</evidence>
<sequence>MLFSCGSVGCLFLIARYVCPSVATAVVFLRVSE</sequence>
<reference evidence="1" key="2">
    <citation type="journal article" date="2015" name="Fish Shellfish Immunol.">
        <title>Early steps in the European eel (Anguilla anguilla)-Vibrio vulnificus interaction in the gills: Role of the RtxA13 toxin.</title>
        <authorList>
            <person name="Callol A."/>
            <person name="Pajuelo D."/>
            <person name="Ebbesson L."/>
            <person name="Teles M."/>
            <person name="MacKenzie S."/>
            <person name="Amaro C."/>
        </authorList>
    </citation>
    <scope>NUCLEOTIDE SEQUENCE</scope>
</reference>
<protein>
    <submittedName>
        <fullName evidence="1">Uncharacterized protein</fullName>
    </submittedName>
</protein>
<name>A0A0E9QII3_ANGAN</name>
<organism evidence="1">
    <name type="scientific">Anguilla anguilla</name>
    <name type="common">European freshwater eel</name>
    <name type="synonym">Muraena anguilla</name>
    <dbReference type="NCBI Taxonomy" id="7936"/>
    <lineage>
        <taxon>Eukaryota</taxon>
        <taxon>Metazoa</taxon>
        <taxon>Chordata</taxon>
        <taxon>Craniata</taxon>
        <taxon>Vertebrata</taxon>
        <taxon>Euteleostomi</taxon>
        <taxon>Actinopterygii</taxon>
        <taxon>Neopterygii</taxon>
        <taxon>Teleostei</taxon>
        <taxon>Anguilliformes</taxon>
        <taxon>Anguillidae</taxon>
        <taxon>Anguilla</taxon>
    </lineage>
</organism>
<dbReference type="AlphaFoldDB" id="A0A0E9QII3"/>
<proteinExistence type="predicted"/>
<reference evidence="1" key="1">
    <citation type="submission" date="2014-11" db="EMBL/GenBank/DDBJ databases">
        <authorList>
            <person name="Amaro Gonzalez C."/>
        </authorList>
    </citation>
    <scope>NUCLEOTIDE SEQUENCE</scope>
</reference>
<accession>A0A0E9QII3</accession>
<dbReference type="EMBL" id="GBXM01091876">
    <property type="protein sequence ID" value="JAH16701.1"/>
    <property type="molecule type" value="Transcribed_RNA"/>
</dbReference>